<reference evidence="3 4" key="1">
    <citation type="submission" date="2019-08" db="EMBL/GenBank/DDBJ databases">
        <title>Seonamhaeicola sediminis sp. nov., isolated from marine sediment.</title>
        <authorList>
            <person name="Cao W.R."/>
        </authorList>
    </citation>
    <scope>NUCLEOTIDE SEQUENCE [LARGE SCALE GENOMIC DNA]</scope>
    <source>
        <strain evidence="3 4">B011</strain>
    </source>
</reference>
<dbReference type="InterPro" id="IPR011990">
    <property type="entry name" value="TPR-like_helical_dom_sf"/>
</dbReference>
<sequence length="399" mass="46930">MSYLKLYTYFLFTLFSLSVIAQTETETLKEAKQLIENKKYESAFKLLDKFDPTNDKPNVVLLKEDILLNYFTTSLMHQMFALKDLEPHEDIMDYRGKDGSFGMQVFQVDSLLNRLIKMHPNNCKLYKGLGDYYYDAHLRYSDNWVKSSEEQIQLMKTNFEKTVEGGCADFLSYYVLGYTNLVQEHDKESIPYFLKSIEMNSAHASSHYNLAYAYLFNDDRQNALKYAKNALDLYEDTTYKSDAARMIGQIYSELEDDQNALKYYEEADKIDPNNYYNIKLILYAHIKSNSPKLPETTQYFFDLAPENPTIYNDLEEIYIEYKKEDLLIAYYNSLFSKFKENNTITGNLNFYLARTYLNLGKKATAKDYFNTSKTYFEKAFEEDHPVFNSIKQGLEKCEE</sequence>
<dbReference type="PROSITE" id="PS50005">
    <property type="entry name" value="TPR"/>
    <property type="match status" value="2"/>
</dbReference>
<evidence type="ECO:0000256" key="2">
    <source>
        <dbReference type="SAM" id="SignalP"/>
    </source>
</evidence>
<organism evidence="3 4">
    <name type="scientific">Seonamhaeicola marinus</name>
    <dbReference type="NCBI Taxonomy" id="1912246"/>
    <lineage>
        <taxon>Bacteria</taxon>
        <taxon>Pseudomonadati</taxon>
        <taxon>Bacteroidota</taxon>
        <taxon>Flavobacteriia</taxon>
        <taxon>Flavobacteriales</taxon>
        <taxon>Flavobacteriaceae</taxon>
    </lineage>
</organism>
<feature type="repeat" description="TPR" evidence="1">
    <location>
        <begin position="204"/>
        <end position="237"/>
    </location>
</feature>
<dbReference type="RefSeq" id="WP_148543986.1">
    <property type="nucleotide sequence ID" value="NZ_VSDQ01000679.1"/>
</dbReference>
<keyword evidence="2" id="KW-0732">Signal</keyword>
<protein>
    <submittedName>
        <fullName evidence="3">Tetratricopeptide repeat protein</fullName>
    </submittedName>
</protein>
<evidence type="ECO:0000313" key="4">
    <source>
        <dbReference type="Proteomes" id="UP000323930"/>
    </source>
</evidence>
<gene>
    <name evidence="3" type="ORF">FUA24_15655</name>
</gene>
<proteinExistence type="predicted"/>
<dbReference type="Pfam" id="PF13424">
    <property type="entry name" value="TPR_12"/>
    <property type="match status" value="1"/>
</dbReference>
<dbReference type="PANTHER" id="PTHR12558">
    <property type="entry name" value="CELL DIVISION CYCLE 16,23,27"/>
    <property type="match status" value="1"/>
</dbReference>
<keyword evidence="4" id="KW-1185">Reference proteome</keyword>
<evidence type="ECO:0000313" key="3">
    <source>
        <dbReference type="EMBL" id="TYA74744.1"/>
    </source>
</evidence>
<evidence type="ECO:0000256" key="1">
    <source>
        <dbReference type="PROSITE-ProRule" id="PRU00339"/>
    </source>
</evidence>
<keyword evidence="1" id="KW-0802">TPR repeat</keyword>
<dbReference type="SUPFAM" id="SSF48452">
    <property type="entry name" value="TPR-like"/>
    <property type="match status" value="1"/>
</dbReference>
<dbReference type="Pfam" id="PF13174">
    <property type="entry name" value="TPR_6"/>
    <property type="match status" value="1"/>
</dbReference>
<dbReference type="EMBL" id="VSDQ01000679">
    <property type="protein sequence ID" value="TYA74744.1"/>
    <property type="molecule type" value="Genomic_DNA"/>
</dbReference>
<comment type="caution">
    <text evidence="3">The sequence shown here is derived from an EMBL/GenBank/DDBJ whole genome shotgun (WGS) entry which is preliminary data.</text>
</comment>
<dbReference type="OrthoDB" id="9811837at2"/>
<feature type="signal peptide" evidence="2">
    <location>
        <begin position="1"/>
        <end position="21"/>
    </location>
</feature>
<dbReference type="Proteomes" id="UP000323930">
    <property type="component" value="Unassembled WGS sequence"/>
</dbReference>
<dbReference type="PANTHER" id="PTHR12558:SF13">
    <property type="entry name" value="CELL DIVISION CYCLE PROTEIN 27 HOMOLOG"/>
    <property type="match status" value="1"/>
</dbReference>
<dbReference type="AlphaFoldDB" id="A0A5D0HTR0"/>
<feature type="repeat" description="TPR" evidence="1">
    <location>
        <begin position="241"/>
        <end position="274"/>
    </location>
</feature>
<dbReference type="InterPro" id="IPR019734">
    <property type="entry name" value="TPR_rpt"/>
</dbReference>
<name>A0A5D0HTR0_9FLAO</name>
<dbReference type="SMART" id="SM00028">
    <property type="entry name" value="TPR"/>
    <property type="match status" value="4"/>
</dbReference>
<accession>A0A5D0HTR0</accession>
<feature type="chain" id="PRO_5022823485" evidence="2">
    <location>
        <begin position="22"/>
        <end position="399"/>
    </location>
</feature>
<dbReference type="Gene3D" id="1.25.40.10">
    <property type="entry name" value="Tetratricopeptide repeat domain"/>
    <property type="match status" value="2"/>
</dbReference>